<comment type="function">
    <text evidence="2">Catalyzes the hydrolysis of 5-hydroxyisourate (HIU) to 2-oxo-4-hydroxy-4-carboxy-5-ureidoimidazoline (OHCU).</text>
</comment>
<dbReference type="GO" id="GO:0006144">
    <property type="term" value="P:purine nucleobase metabolic process"/>
    <property type="evidence" value="ECO:0007669"/>
    <property type="project" value="UniProtKB-KW"/>
</dbReference>
<evidence type="ECO:0000256" key="8">
    <source>
        <dbReference type="SAM" id="MobiDB-lite"/>
    </source>
</evidence>
<dbReference type="Pfam" id="PF00576">
    <property type="entry name" value="Transthyretin"/>
    <property type="match status" value="2"/>
</dbReference>
<evidence type="ECO:0000256" key="3">
    <source>
        <dbReference type="ARBA" id="ARBA00009850"/>
    </source>
</evidence>
<feature type="region of interest" description="Disordered" evidence="8">
    <location>
        <begin position="390"/>
        <end position="434"/>
    </location>
</feature>
<gene>
    <name evidence="10" type="ORF">HICCMSTLAB_LOCUS3693</name>
</gene>
<evidence type="ECO:0000256" key="1">
    <source>
        <dbReference type="ARBA" id="ARBA00001043"/>
    </source>
</evidence>
<evidence type="ECO:0000313" key="10">
    <source>
        <dbReference type="EMBL" id="CAG5082955.1"/>
    </source>
</evidence>
<protein>
    <recommendedName>
        <fullName evidence="5">hydroxyisourate hydrolase</fullName>
        <ecNumber evidence="5">3.5.2.17</ecNumber>
    </recommendedName>
</protein>
<evidence type="ECO:0000256" key="6">
    <source>
        <dbReference type="ARBA" id="ARBA00022631"/>
    </source>
</evidence>
<proteinExistence type="inferred from homology"/>
<organism evidence="10 11">
    <name type="scientific">Cotesia congregata</name>
    <name type="common">Parasitoid wasp</name>
    <name type="synonym">Apanteles congregatus</name>
    <dbReference type="NCBI Taxonomy" id="51543"/>
    <lineage>
        <taxon>Eukaryota</taxon>
        <taxon>Metazoa</taxon>
        <taxon>Ecdysozoa</taxon>
        <taxon>Arthropoda</taxon>
        <taxon>Hexapoda</taxon>
        <taxon>Insecta</taxon>
        <taxon>Pterygota</taxon>
        <taxon>Neoptera</taxon>
        <taxon>Endopterygota</taxon>
        <taxon>Hymenoptera</taxon>
        <taxon>Apocrita</taxon>
        <taxon>Ichneumonoidea</taxon>
        <taxon>Braconidae</taxon>
        <taxon>Microgastrinae</taxon>
        <taxon>Cotesia</taxon>
    </lineage>
</organism>
<dbReference type="SMART" id="SM00095">
    <property type="entry name" value="TR_THY"/>
    <property type="match status" value="2"/>
</dbReference>
<evidence type="ECO:0000256" key="4">
    <source>
        <dbReference type="ARBA" id="ARBA00011881"/>
    </source>
</evidence>
<evidence type="ECO:0000313" key="11">
    <source>
        <dbReference type="Proteomes" id="UP000786811"/>
    </source>
</evidence>
<dbReference type="InterPro" id="IPR023416">
    <property type="entry name" value="Transthyretin/HIU_hydrolase_d"/>
</dbReference>
<dbReference type="EMBL" id="CAJNRD030001118">
    <property type="protein sequence ID" value="CAG5082955.1"/>
    <property type="molecule type" value="Genomic_DNA"/>
</dbReference>
<dbReference type="NCBIfam" id="TIGR02962">
    <property type="entry name" value="hdxy_isourate"/>
    <property type="match status" value="2"/>
</dbReference>
<dbReference type="AlphaFoldDB" id="A0A8J2H854"/>
<feature type="compositionally biased region" description="Low complexity" evidence="8">
    <location>
        <begin position="395"/>
        <end position="418"/>
    </location>
</feature>
<dbReference type="GO" id="GO:0033971">
    <property type="term" value="F:hydroxyisourate hydrolase activity"/>
    <property type="evidence" value="ECO:0007669"/>
    <property type="project" value="UniProtKB-EC"/>
</dbReference>
<comment type="caution">
    <text evidence="10">The sequence shown here is derived from an EMBL/GenBank/DDBJ whole genome shotgun (WGS) entry which is preliminary data.</text>
</comment>
<evidence type="ECO:0000259" key="9">
    <source>
        <dbReference type="SMART" id="SM00095"/>
    </source>
</evidence>
<feature type="domain" description="Transthyretin/hydroxyisourate hydrolase" evidence="9">
    <location>
        <begin position="446"/>
        <end position="562"/>
    </location>
</feature>
<dbReference type="OrthoDB" id="10265230at2759"/>
<dbReference type="InterPro" id="IPR036817">
    <property type="entry name" value="Transthyretin/HIU_hydrolase_sf"/>
</dbReference>
<dbReference type="PANTHER" id="PTHR10395">
    <property type="entry name" value="URICASE AND TRANSTHYRETIN-RELATED"/>
    <property type="match status" value="1"/>
</dbReference>
<accession>A0A8J2H854</accession>
<keyword evidence="7 10" id="KW-0378">Hydrolase</keyword>
<feature type="region of interest" description="Disordered" evidence="8">
    <location>
        <begin position="129"/>
        <end position="172"/>
    </location>
</feature>
<comment type="catalytic activity">
    <reaction evidence="1">
        <text>5-hydroxyisourate + H2O = 5-hydroxy-2-oxo-4-ureido-2,5-dihydro-1H-imidazole-5-carboxylate + H(+)</text>
        <dbReference type="Rhea" id="RHEA:23736"/>
        <dbReference type="ChEBI" id="CHEBI:15377"/>
        <dbReference type="ChEBI" id="CHEBI:15378"/>
        <dbReference type="ChEBI" id="CHEBI:18072"/>
        <dbReference type="ChEBI" id="CHEBI:58639"/>
        <dbReference type="EC" id="3.5.2.17"/>
    </reaction>
</comment>
<name>A0A8J2H854_COTCN</name>
<dbReference type="PANTHER" id="PTHR10395:SF7">
    <property type="entry name" value="5-HYDROXYISOURATE HYDROLASE"/>
    <property type="match status" value="1"/>
</dbReference>
<sequence>MEKNKVSPKIIIDGHTVVCATEYIQEQPPRLTPTGKISHAKTRVYTQRYRKEWELMPDFKGWLTSVERQPTRAYCTYCKKNLHAHRLSLLKHTCTMKHQRAALMHQTHMQKTGEGDLKYSPPFETITFETVKQNDDEENEDGNDNDDDDDDDDDDNDEGNNDNEHEVEYNEDIEYIEEQSIDMDNEEQIDEKTQQIVELEDCDSQDFSLKIDKNEPCSKKIKLDPGERRDTLAEAMAHVHGEYSDDNDNQYEEDDCENIVHNEDNITEEERKINQVPITKILKNQQSGVVIKLRNKKITDDLNTNNDTDEMGTKVYTTCQLNSSHLLNAAPHEIKKLVAIVSKGTKTTLFPGKTLTFTPSKLNSKLVLDKLKGSNNLSLVVSDPKTLTQRSPVSKISNNNDTNINNNNSTINTKNNSKGSTVTAGPSEKTKKPSNLIRNIKFKPPPISTHVMDTSKGIPVSGLQVSLYKLMDGRWTFLNESSTLSDGRCTDLVDDSKINLTAGRYKIHFDVDKYFTVRRIETMYPFIEIVFDVKNPTGNYHIPVLLSPHSYTTYRDSGGWPSWDDILSLDLKFIQITSKKYFCILLHISTHVLDTSRGIPVPNLPVSLHKNESTIWVLISESKTTSNGRCSDLLEIAGQSLTEGRYKLVFNVENYFTTTERLSLYPIIEVIFDIKNANQNYHLPLLVNPFGYITNKALIELVKTALNLRLILLK</sequence>
<dbReference type="EC" id="3.5.2.17" evidence="5"/>
<evidence type="ECO:0000256" key="5">
    <source>
        <dbReference type="ARBA" id="ARBA00012609"/>
    </source>
</evidence>
<dbReference type="CDD" id="cd05822">
    <property type="entry name" value="TLP_HIUase"/>
    <property type="match status" value="2"/>
</dbReference>
<dbReference type="Proteomes" id="UP000786811">
    <property type="component" value="Unassembled WGS sequence"/>
</dbReference>
<comment type="similarity">
    <text evidence="3">Belongs to the transthyretin family. 5-hydroxyisourate hydrolase subfamily.</text>
</comment>
<reference evidence="10" key="1">
    <citation type="submission" date="2021-04" db="EMBL/GenBank/DDBJ databases">
        <authorList>
            <person name="Chebbi M.A.C M."/>
        </authorList>
    </citation>
    <scope>NUCLEOTIDE SEQUENCE</scope>
</reference>
<feature type="compositionally biased region" description="Acidic residues" evidence="8">
    <location>
        <begin position="135"/>
        <end position="161"/>
    </location>
</feature>
<dbReference type="InterPro" id="IPR014306">
    <property type="entry name" value="Hydroxyisourate_hydrolase"/>
</dbReference>
<keyword evidence="11" id="KW-1185">Reference proteome</keyword>
<evidence type="ECO:0000256" key="2">
    <source>
        <dbReference type="ARBA" id="ARBA00002704"/>
    </source>
</evidence>
<keyword evidence="6" id="KW-0659">Purine metabolism</keyword>
<feature type="domain" description="Transthyretin/hydroxyisourate hydrolase" evidence="9">
    <location>
        <begin position="580"/>
        <end position="704"/>
    </location>
</feature>
<evidence type="ECO:0000256" key="7">
    <source>
        <dbReference type="ARBA" id="ARBA00022801"/>
    </source>
</evidence>
<comment type="subunit">
    <text evidence="4">Homotetramer.</text>
</comment>
<dbReference type="Gene3D" id="2.60.40.180">
    <property type="entry name" value="Transthyretin/hydroxyisourate hydrolase domain"/>
    <property type="match status" value="2"/>
</dbReference>
<dbReference type="SUPFAM" id="SSF49472">
    <property type="entry name" value="Transthyretin (synonym: prealbumin)"/>
    <property type="match status" value="2"/>
</dbReference>